<evidence type="ECO:0000313" key="5">
    <source>
        <dbReference type="Proteomes" id="UP000032671"/>
    </source>
</evidence>
<accession>A0A6N3SSP0</accession>
<sequence length="256" mass="27702">MQVRQIRNATLRIDYGGQRFLIDPYLAAKDTYPGFEGTMNSHIRNPRVELATPMSEILDVDAVIVTHSHPDHWDEAAVALVPKHLPLFARDEADAELFRSQGFADVRNLADEPGFKNVSLTRTAGQHGSDATMAAAGEVLGEVCGVLFTAEGEKTLYLAGDTVWNASVEEVLADARPDIIILNAGDAQIPGLDPIIMGKEDVKRAHDAAPFATVIASHLEAVNHAVLTRAELNAFVAEHDLADRVLVPADGEAYSF</sequence>
<comment type="caution">
    <text evidence="3">The sequence shown here is derived from an EMBL/GenBank/DDBJ whole genome shotgun (WGS) entry which is preliminary data.</text>
</comment>
<protein>
    <submittedName>
        <fullName evidence="3">Zn-dependent hydrolase</fullName>
    </submittedName>
</protein>
<evidence type="ECO:0000313" key="6">
    <source>
        <dbReference type="Proteomes" id="UP000321891"/>
    </source>
</evidence>
<dbReference type="EMBL" id="BAMV01000007">
    <property type="protein sequence ID" value="GAN59776.1"/>
    <property type="molecule type" value="Genomic_DNA"/>
</dbReference>
<evidence type="ECO:0000259" key="2">
    <source>
        <dbReference type="Pfam" id="PF12706"/>
    </source>
</evidence>
<dbReference type="Pfam" id="PF12706">
    <property type="entry name" value="Lactamase_B_2"/>
    <property type="match status" value="1"/>
</dbReference>
<accession>A0A0D6N2N9</accession>
<reference evidence="4 6" key="2">
    <citation type="submission" date="2019-07" db="EMBL/GenBank/DDBJ databases">
        <title>Whole genome shotgun sequence of Acetobacter cibinongensis NBRC 16605.</title>
        <authorList>
            <person name="Hosoyama A."/>
            <person name="Uohara A."/>
            <person name="Ohji S."/>
            <person name="Ichikawa N."/>
        </authorList>
    </citation>
    <scope>NUCLEOTIDE SEQUENCE [LARGE SCALE GENOMIC DNA]</scope>
    <source>
        <strain evidence="4 6">NBRC 16605</strain>
    </source>
</reference>
<dbReference type="GeneID" id="98303480"/>
<evidence type="ECO:0000313" key="3">
    <source>
        <dbReference type="EMBL" id="GAN59776.1"/>
    </source>
</evidence>
<dbReference type="GO" id="GO:0016787">
    <property type="term" value="F:hydrolase activity"/>
    <property type="evidence" value="ECO:0007669"/>
    <property type="project" value="UniProtKB-KW"/>
</dbReference>
<evidence type="ECO:0000256" key="1">
    <source>
        <dbReference type="ARBA" id="ARBA00022801"/>
    </source>
</evidence>
<name>A0A0D6N2N9_9PROT</name>
<evidence type="ECO:0000313" key="4">
    <source>
        <dbReference type="EMBL" id="GEL59298.1"/>
    </source>
</evidence>
<dbReference type="SUPFAM" id="SSF56281">
    <property type="entry name" value="Metallo-hydrolase/oxidoreductase"/>
    <property type="match status" value="1"/>
</dbReference>
<dbReference type="RefSeq" id="WP_040133497.1">
    <property type="nucleotide sequence ID" value="NZ_BAMV01000007.1"/>
</dbReference>
<dbReference type="InterPro" id="IPR036866">
    <property type="entry name" value="RibonucZ/Hydroxyglut_hydro"/>
</dbReference>
<dbReference type="Proteomes" id="UP000321891">
    <property type="component" value="Unassembled WGS sequence"/>
</dbReference>
<keyword evidence="1 3" id="KW-0378">Hydrolase</keyword>
<proteinExistence type="predicted"/>
<gene>
    <name evidence="3" type="ORF">Abci_007_179</name>
    <name evidence="4" type="ORF">ACI01nite_19000</name>
</gene>
<organism evidence="3 5">
    <name type="scientific">Acetobacter cibinongensis</name>
    <dbReference type="NCBI Taxonomy" id="146475"/>
    <lineage>
        <taxon>Bacteria</taxon>
        <taxon>Pseudomonadati</taxon>
        <taxon>Pseudomonadota</taxon>
        <taxon>Alphaproteobacteria</taxon>
        <taxon>Acetobacterales</taxon>
        <taxon>Acetobacteraceae</taxon>
        <taxon>Acetobacter</taxon>
    </lineage>
</organism>
<reference evidence="3 5" key="1">
    <citation type="submission" date="2012-11" db="EMBL/GenBank/DDBJ databases">
        <title>Whole genome sequence of Acetobacter cibinongensis 4H-1.</title>
        <authorList>
            <person name="Azuma Y."/>
            <person name="Higashiura N."/>
            <person name="Hirakawa H."/>
            <person name="Matsushita K."/>
        </authorList>
    </citation>
    <scope>NUCLEOTIDE SEQUENCE [LARGE SCALE GENOMIC DNA]</scope>
    <source>
        <strain evidence="3 5">4H-1</strain>
    </source>
</reference>
<dbReference type="Gene3D" id="3.60.15.10">
    <property type="entry name" value="Ribonuclease Z/Hydroxyacylglutathione hydrolase-like"/>
    <property type="match status" value="1"/>
</dbReference>
<dbReference type="Proteomes" id="UP000032671">
    <property type="component" value="Unassembled WGS sequence"/>
</dbReference>
<dbReference type="STRING" id="1231339.Abci_007_179"/>
<dbReference type="InterPro" id="IPR050114">
    <property type="entry name" value="UPF0173_UPF0282_UlaG_hydrolase"/>
</dbReference>
<keyword evidence="6" id="KW-1185">Reference proteome</keyword>
<feature type="domain" description="Metallo-beta-lactamase" evidence="2">
    <location>
        <begin position="19"/>
        <end position="218"/>
    </location>
</feature>
<dbReference type="PANTHER" id="PTHR43546">
    <property type="entry name" value="UPF0173 METAL-DEPENDENT HYDROLASE MJ1163-RELATED"/>
    <property type="match status" value="1"/>
</dbReference>
<dbReference type="InterPro" id="IPR001279">
    <property type="entry name" value="Metallo-B-lactamas"/>
</dbReference>
<dbReference type="PANTHER" id="PTHR43546:SF9">
    <property type="entry name" value="L-ASCORBATE-6-PHOSPHATE LACTONASE ULAG-RELATED"/>
    <property type="match status" value="1"/>
</dbReference>
<dbReference type="AlphaFoldDB" id="A0A0D6N2N9"/>
<dbReference type="EMBL" id="BJVU01000008">
    <property type="protein sequence ID" value="GEL59298.1"/>
    <property type="molecule type" value="Genomic_DNA"/>
</dbReference>